<accession>A0A6P7K414</accession>
<keyword evidence="2" id="KW-0809">Transit peptide</keyword>
<feature type="compositionally biased region" description="Acidic residues" evidence="3">
    <location>
        <begin position="315"/>
        <end position="333"/>
    </location>
</feature>
<evidence type="ECO:0000256" key="1">
    <source>
        <dbReference type="ARBA" id="ARBA00007692"/>
    </source>
</evidence>
<dbReference type="GO" id="GO:0003676">
    <property type="term" value="F:nucleic acid binding"/>
    <property type="evidence" value="ECO:0007669"/>
    <property type="project" value="InterPro"/>
</dbReference>
<evidence type="ECO:0000313" key="4">
    <source>
        <dbReference type="Proteomes" id="UP000515145"/>
    </source>
</evidence>
<dbReference type="InterPro" id="IPR038538">
    <property type="entry name" value="MTERF_sf"/>
</dbReference>
<protein>
    <submittedName>
        <fullName evidence="5">Transcription termination factor 4, mitochondrial</fullName>
    </submittedName>
</protein>
<dbReference type="CTD" id="130916"/>
<dbReference type="Gene3D" id="1.25.70.10">
    <property type="entry name" value="Transcription termination factor 3, mitochondrial"/>
    <property type="match status" value="1"/>
</dbReference>
<name>A0A6P7K414_9TELE</name>
<dbReference type="SMART" id="SM00733">
    <property type="entry name" value="Mterf"/>
    <property type="match status" value="4"/>
</dbReference>
<dbReference type="OrthoDB" id="9991972at2759"/>
<dbReference type="InParanoid" id="A0A6P7K414"/>
<dbReference type="InterPro" id="IPR003690">
    <property type="entry name" value="MTERF"/>
</dbReference>
<dbReference type="AlphaFoldDB" id="A0A6P7K414"/>
<proteinExistence type="inferred from homology"/>
<dbReference type="Pfam" id="PF02536">
    <property type="entry name" value="mTERF"/>
    <property type="match status" value="1"/>
</dbReference>
<evidence type="ECO:0000256" key="3">
    <source>
        <dbReference type="SAM" id="MobiDB-lite"/>
    </source>
</evidence>
<evidence type="ECO:0000313" key="5">
    <source>
        <dbReference type="RefSeq" id="XP_028284055.1"/>
    </source>
</evidence>
<comment type="similarity">
    <text evidence="1">Belongs to the mTERF family.</text>
</comment>
<dbReference type="GeneID" id="114450240"/>
<dbReference type="FunCoup" id="A0A6P7K414">
    <property type="interactions" value="1597"/>
</dbReference>
<organism evidence="4 5">
    <name type="scientific">Parambassis ranga</name>
    <name type="common">Indian glassy fish</name>
    <dbReference type="NCBI Taxonomy" id="210632"/>
    <lineage>
        <taxon>Eukaryota</taxon>
        <taxon>Metazoa</taxon>
        <taxon>Chordata</taxon>
        <taxon>Craniata</taxon>
        <taxon>Vertebrata</taxon>
        <taxon>Euteleostomi</taxon>
        <taxon>Actinopterygii</taxon>
        <taxon>Neopterygii</taxon>
        <taxon>Teleostei</taxon>
        <taxon>Neoteleostei</taxon>
        <taxon>Acanthomorphata</taxon>
        <taxon>Ovalentaria</taxon>
        <taxon>Ambassidae</taxon>
        <taxon>Parambassis</taxon>
    </lineage>
</organism>
<dbReference type="PANTHER" id="PTHR13068">
    <property type="entry name" value="CGI-12 PROTEIN-RELATED"/>
    <property type="match status" value="1"/>
</dbReference>
<sequence length="347" mass="40110">MGARSAARQILRWTVRHTTSSVFSPLQFERCHHPALCRLLCSTITHSTVQSLDRDPEHAHLSEKPASELSLSSLTDMGFTATQAEQLYEAVSSIRGRAAKHALSTLTVLFVLGLNPTSMMKVLEKCPELYTIKETQLQERINNLRKLGLVEGSLHRMVAHYPQILTLPVKTIKKGVTFFREKCLFTVQQVTNILRDSPAVMMEDHDQLEYKFQYVYFRMGVKQAEMVKCKLFRFTLDEVRYRHIFLERRGLYETPDKKGQTHIINPKLENILNANQETFLTYVARATAEEYEVFKKLVARELLQQEVQPGRIVADSEDEDEDDDDYDDDDDDNESRGKSGYMKRRKK</sequence>
<dbReference type="Proteomes" id="UP000515145">
    <property type="component" value="Chromosome 17"/>
</dbReference>
<reference evidence="5" key="1">
    <citation type="submission" date="2025-08" db="UniProtKB">
        <authorList>
            <consortium name="RefSeq"/>
        </authorList>
    </citation>
    <scope>IDENTIFICATION</scope>
</reference>
<dbReference type="RefSeq" id="XP_028284055.1">
    <property type="nucleotide sequence ID" value="XM_028428254.1"/>
</dbReference>
<gene>
    <name evidence="5" type="primary">mterf4</name>
</gene>
<feature type="region of interest" description="Disordered" evidence="3">
    <location>
        <begin position="309"/>
        <end position="347"/>
    </location>
</feature>
<evidence type="ECO:0000256" key="2">
    <source>
        <dbReference type="ARBA" id="ARBA00022946"/>
    </source>
</evidence>
<keyword evidence="4" id="KW-1185">Reference proteome</keyword>